<feature type="non-terminal residue" evidence="5">
    <location>
        <position position="1"/>
    </location>
</feature>
<dbReference type="PANTHER" id="PTHR31174">
    <property type="entry name" value="SEED MATURATION FAMILY PROTEIN"/>
    <property type="match status" value="1"/>
</dbReference>
<dbReference type="OrthoDB" id="2014755at2759"/>
<feature type="domain" description="SMP" evidence="4">
    <location>
        <begin position="143"/>
        <end position="201"/>
    </location>
</feature>
<evidence type="ECO:0000256" key="2">
    <source>
        <dbReference type="ARBA" id="ARBA00022737"/>
    </source>
</evidence>
<feature type="domain" description="SMP" evidence="4">
    <location>
        <begin position="209"/>
        <end position="267"/>
    </location>
</feature>
<feature type="region of interest" description="Disordered" evidence="3">
    <location>
        <begin position="1"/>
        <end position="29"/>
    </location>
</feature>
<dbReference type="STRING" id="157652.A0A371I3B7"/>
<evidence type="ECO:0000259" key="4">
    <source>
        <dbReference type="Pfam" id="PF04927"/>
    </source>
</evidence>
<name>A0A371I3B7_MUCPR</name>
<gene>
    <name evidence="5" type="ORF">CR513_06110</name>
</gene>
<reference evidence="5" key="1">
    <citation type="submission" date="2018-05" db="EMBL/GenBank/DDBJ databases">
        <title>Draft genome of Mucuna pruriens seed.</title>
        <authorList>
            <person name="Nnadi N.E."/>
            <person name="Vos R."/>
            <person name="Hasami M.H."/>
            <person name="Devisetty U.K."/>
            <person name="Aguiy J.C."/>
        </authorList>
    </citation>
    <scope>NUCLEOTIDE SEQUENCE [LARGE SCALE GENOMIC DNA]</scope>
    <source>
        <strain evidence="5">JCA_2017</strain>
    </source>
</reference>
<protein>
    <recommendedName>
        <fullName evidence="4">SMP domain-containing protein</fullName>
    </recommendedName>
</protein>
<evidence type="ECO:0000256" key="3">
    <source>
        <dbReference type="SAM" id="MobiDB-lite"/>
    </source>
</evidence>
<dbReference type="InterPro" id="IPR042971">
    <property type="entry name" value="LEA_SMP"/>
</dbReference>
<keyword evidence="2" id="KW-0677">Repeat</keyword>
<evidence type="ECO:0000313" key="5">
    <source>
        <dbReference type="EMBL" id="RDY09509.1"/>
    </source>
</evidence>
<accession>A0A371I3B7</accession>
<proteinExistence type="inferred from homology"/>
<sequence length="298" mass="31251">MVALEVERSSIMSQKQSERPQREQDPVKYGDVFNVSGELASKPIAPRDAALMQATENQVMGQTQKGGPASVMQSAATVNVGAGIVGRRDISDVAKDQGVSVSEAKVGGNRVITESVGTHVVGQFVEPDVPMTTPGTALEPDAITIGEALEASAFAGAGDKPVDESDAAAIQAAEMRATVKNETEPGGLGAKAQSAATRNTRTMPITQKTTLSDILSDAREKLPEDKAVTREDAEGVIGAELRNKLDMRTTPGGVAASMAAAASLNQNSYVSYNEKGAMHEDLNMRIGAHSSTYLPHFK</sequence>
<dbReference type="AlphaFoldDB" id="A0A371I3B7"/>
<keyword evidence="6" id="KW-1185">Reference proteome</keyword>
<dbReference type="InterPro" id="IPR007011">
    <property type="entry name" value="LEA_SMP_dom"/>
</dbReference>
<dbReference type="PANTHER" id="PTHR31174:SF31">
    <property type="entry name" value="LATE EMBRYOGENESIS ABUNDANT PROTEIN 3"/>
    <property type="match status" value="1"/>
</dbReference>
<dbReference type="Pfam" id="PF04927">
    <property type="entry name" value="SMP"/>
    <property type="match status" value="3"/>
</dbReference>
<dbReference type="Proteomes" id="UP000257109">
    <property type="component" value="Unassembled WGS sequence"/>
</dbReference>
<evidence type="ECO:0000313" key="6">
    <source>
        <dbReference type="Proteomes" id="UP000257109"/>
    </source>
</evidence>
<dbReference type="EMBL" id="QJKJ01001036">
    <property type="protein sequence ID" value="RDY09509.1"/>
    <property type="molecule type" value="Genomic_DNA"/>
</dbReference>
<evidence type="ECO:0000256" key="1">
    <source>
        <dbReference type="ARBA" id="ARBA00010733"/>
    </source>
</evidence>
<comment type="caution">
    <text evidence="5">The sequence shown here is derived from an EMBL/GenBank/DDBJ whole genome shotgun (WGS) entry which is preliminary data.</text>
</comment>
<feature type="compositionally biased region" description="Basic and acidic residues" evidence="3">
    <location>
        <begin position="16"/>
        <end position="28"/>
    </location>
</feature>
<organism evidence="5 6">
    <name type="scientific">Mucuna pruriens</name>
    <name type="common">Velvet bean</name>
    <name type="synonym">Dolichos pruriens</name>
    <dbReference type="NCBI Taxonomy" id="157652"/>
    <lineage>
        <taxon>Eukaryota</taxon>
        <taxon>Viridiplantae</taxon>
        <taxon>Streptophyta</taxon>
        <taxon>Embryophyta</taxon>
        <taxon>Tracheophyta</taxon>
        <taxon>Spermatophyta</taxon>
        <taxon>Magnoliopsida</taxon>
        <taxon>eudicotyledons</taxon>
        <taxon>Gunneridae</taxon>
        <taxon>Pentapetalae</taxon>
        <taxon>rosids</taxon>
        <taxon>fabids</taxon>
        <taxon>Fabales</taxon>
        <taxon>Fabaceae</taxon>
        <taxon>Papilionoideae</taxon>
        <taxon>50 kb inversion clade</taxon>
        <taxon>NPAAA clade</taxon>
        <taxon>indigoferoid/millettioid clade</taxon>
        <taxon>Phaseoleae</taxon>
        <taxon>Mucuna</taxon>
    </lineage>
</organism>
<feature type="domain" description="SMP" evidence="4">
    <location>
        <begin position="27"/>
        <end position="80"/>
    </location>
</feature>
<comment type="similarity">
    <text evidence="1">Belongs to the LEA type SMP family.</text>
</comment>